<dbReference type="eggNOG" id="ENOG502RYDA">
    <property type="taxonomic scope" value="Eukaryota"/>
</dbReference>
<feature type="transmembrane region" description="Helical" evidence="1">
    <location>
        <begin position="57"/>
        <end position="79"/>
    </location>
</feature>
<evidence type="ECO:0000313" key="2">
    <source>
        <dbReference type="EMBL" id="EXB82783.1"/>
    </source>
</evidence>
<reference evidence="3" key="1">
    <citation type="submission" date="2013-01" db="EMBL/GenBank/DDBJ databases">
        <title>Draft Genome Sequence of a Mulberry Tree, Morus notabilis C.K. Schneid.</title>
        <authorList>
            <person name="He N."/>
            <person name="Zhao S."/>
        </authorList>
    </citation>
    <scope>NUCLEOTIDE SEQUENCE</scope>
</reference>
<name>W9S1Z7_9ROSA</name>
<gene>
    <name evidence="2" type="ORF">L484_012095</name>
</gene>
<feature type="transmembrane region" description="Helical" evidence="1">
    <location>
        <begin position="16"/>
        <end position="36"/>
    </location>
</feature>
<keyword evidence="1" id="KW-1133">Transmembrane helix</keyword>
<proteinExistence type="predicted"/>
<evidence type="ECO:0000313" key="3">
    <source>
        <dbReference type="Proteomes" id="UP000030645"/>
    </source>
</evidence>
<dbReference type="Proteomes" id="UP000030645">
    <property type="component" value="Unassembled WGS sequence"/>
</dbReference>
<keyword evidence="1" id="KW-0472">Membrane</keyword>
<keyword evidence="1" id="KW-0812">Transmembrane</keyword>
<accession>W9S1Z7</accession>
<keyword evidence="3" id="KW-1185">Reference proteome</keyword>
<feature type="transmembrane region" description="Helical" evidence="1">
    <location>
        <begin position="116"/>
        <end position="135"/>
    </location>
</feature>
<dbReference type="STRING" id="981085.W9S1Z7"/>
<evidence type="ECO:0000256" key="1">
    <source>
        <dbReference type="SAM" id="Phobius"/>
    </source>
</evidence>
<protein>
    <recommendedName>
        <fullName evidence="4">Tetraspanin-19</fullName>
    </recommendedName>
</protein>
<dbReference type="EMBL" id="KE344870">
    <property type="protein sequence ID" value="EXB82783.1"/>
    <property type="molecule type" value="Genomic_DNA"/>
</dbReference>
<dbReference type="AlphaFoldDB" id="W9S1Z7"/>
<sequence length="201" mass="22330">MAPKLARTCLQSFLKLVNSTLGIVGIAMILYGLWMIRAWQREMEEFSFDDFKTTTPWFIYTFLAAGVTLCAITCVGHLAASVANSCCLSCDLPNDPTGRFKDFKDFVKSNFETFKWIGLLIVLAQGLSILMAMVLRSIGPNKDDDSDDEYAQARLPLVKHGVQPAPYVGAEQGLASKTTNAWKVAENVIIRDGIHSFLRKK</sequence>
<organism evidence="2 3">
    <name type="scientific">Morus notabilis</name>
    <dbReference type="NCBI Taxonomy" id="981085"/>
    <lineage>
        <taxon>Eukaryota</taxon>
        <taxon>Viridiplantae</taxon>
        <taxon>Streptophyta</taxon>
        <taxon>Embryophyta</taxon>
        <taxon>Tracheophyta</taxon>
        <taxon>Spermatophyta</taxon>
        <taxon>Magnoliopsida</taxon>
        <taxon>eudicotyledons</taxon>
        <taxon>Gunneridae</taxon>
        <taxon>Pentapetalae</taxon>
        <taxon>rosids</taxon>
        <taxon>fabids</taxon>
        <taxon>Rosales</taxon>
        <taxon>Moraceae</taxon>
        <taxon>Moreae</taxon>
        <taxon>Morus</taxon>
    </lineage>
</organism>
<evidence type="ECO:0008006" key="4">
    <source>
        <dbReference type="Google" id="ProtNLM"/>
    </source>
</evidence>